<dbReference type="Pfam" id="PF25601">
    <property type="entry name" value="AAA_lid_14"/>
    <property type="match status" value="1"/>
</dbReference>
<dbReference type="EMBL" id="BMDZ01000025">
    <property type="protein sequence ID" value="GGB41661.1"/>
    <property type="molecule type" value="Genomic_DNA"/>
</dbReference>
<keyword evidence="5" id="KW-0238">DNA-binding</keyword>
<evidence type="ECO:0000259" key="11">
    <source>
        <dbReference type="PROSITE" id="PS50110"/>
    </source>
</evidence>
<dbReference type="RefSeq" id="WP_188578084.1">
    <property type="nucleotide sequence ID" value="NZ_BMDZ01000025.1"/>
</dbReference>
<dbReference type="InterPro" id="IPR001789">
    <property type="entry name" value="Sig_transdc_resp-reg_receiver"/>
</dbReference>
<dbReference type="SUPFAM" id="SSF52540">
    <property type="entry name" value="P-loop containing nucleoside triphosphate hydrolases"/>
    <property type="match status" value="1"/>
</dbReference>
<evidence type="ECO:0000256" key="2">
    <source>
        <dbReference type="ARBA" id="ARBA00022840"/>
    </source>
</evidence>
<organism evidence="12 13">
    <name type="scientific">Tistrella bauzanensis</name>
    <dbReference type="NCBI Taxonomy" id="657419"/>
    <lineage>
        <taxon>Bacteria</taxon>
        <taxon>Pseudomonadati</taxon>
        <taxon>Pseudomonadota</taxon>
        <taxon>Alphaproteobacteria</taxon>
        <taxon>Geminicoccales</taxon>
        <taxon>Geminicoccaceae</taxon>
        <taxon>Tistrella</taxon>
    </lineage>
</organism>
<dbReference type="SUPFAM" id="SSF52172">
    <property type="entry name" value="CheY-like"/>
    <property type="match status" value="1"/>
</dbReference>
<accession>A0ABQ1IIT6</accession>
<gene>
    <name evidence="12" type="primary">luxO</name>
    <name evidence="12" type="ORF">GCM10011505_23870</name>
</gene>
<evidence type="ECO:0000256" key="5">
    <source>
        <dbReference type="ARBA" id="ARBA00023125"/>
    </source>
</evidence>
<evidence type="ECO:0000313" key="13">
    <source>
        <dbReference type="Proteomes" id="UP000603352"/>
    </source>
</evidence>
<dbReference type="PROSITE" id="PS50110">
    <property type="entry name" value="RESPONSE_REGULATORY"/>
    <property type="match status" value="1"/>
</dbReference>
<dbReference type="InterPro" id="IPR002197">
    <property type="entry name" value="HTH_Fis"/>
</dbReference>
<evidence type="ECO:0000256" key="4">
    <source>
        <dbReference type="ARBA" id="ARBA00023015"/>
    </source>
</evidence>
<dbReference type="InterPro" id="IPR027417">
    <property type="entry name" value="P-loop_NTPase"/>
</dbReference>
<dbReference type="SMART" id="SM00448">
    <property type="entry name" value="REC"/>
    <property type="match status" value="1"/>
</dbReference>
<feature type="region of interest" description="Disordered" evidence="9">
    <location>
        <begin position="399"/>
        <end position="425"/>
    </location>
</feature>
<feature type="compositionally biased region" description="Low complexity" evidence="9">
    <location>
        <begin position="399"/>
        <end position="413"/>
    </location>
</feature>
<dbReference type="Pfam" id="PF00072">
    <property type="entry name" value="Response_reg"/>
    <property type="match status" value="1"/>
</dbReference>
<keyword evidence="2" id="KW-0067">ATP-binding</keyword>
<proteinExistence type="predicted"/>
<evidence type="ECO:0000256" key="7">
    <source>
        <dbReference type="ARBA" id="ARBA00023163"/>
    </source>
</evidence>
<reference evidence="13" key="1">
    <citation type="journal article" date="2019" name="Int. J. Syst. Evol. Microbiol.">
        <title>The Global Catalogue of Microorganisms (GCM) 10K type strain sequencing project: providing services to taxonomists for standard genome sequencing and annotation.</title>
        <authorList>
            <consortium name="The Broad Institute Genomics Platform"/>
            <consortium name="The Broad Institute Genome Sequencing Center for Infectious Disease"/>
            <person name="Wu L."/>
            <person name="Ma J."/>
        </authorList>
    </citation>
    <scope>NUCLEOTIDE SEQUENCE [LARGE SCALE GENOMIC DNA]</scope>
    <source>
        <strain evidence="13">CGMCC 1.10188</strain>
    </source>
</reference>
<dbReference type="InterPro" id="IPR009057">
    <property type="entry name" value="Homeodomain-like_sf"/>
</dbReference>
<dbReference type="Gene3D" id="1.10.8.60">
    <property type="match status" value="1"/>
</dbReference>
<keyword evidence="3" id="KW-0902">Two-component regulatory system</keyword>
<dbReference type="SUPFAM" id="SSF46689">
    <property type="entry name" value="Homeodomain-like"/>
    <property type="match status" value="1"/>
</dbReference>
<feature type="domain" description="Sigma-54 factor interaction" evidence="10">
    <location>
        <begin position="144"/>
        <end position="373"/>
    </location>
</feature>
<feature type="modified residue" description="4-aspartylphosphate" evidence="8">
    <location>
        <position position="58"/>
    </location>
</feature>
<feature type="domain" description="Response regulatory" evidence="11">
    <location>
        <begin position="9"/>
        <end position="123"/>
    </location>
</feature>
<dbReference type="PANTHER" id="PTHR32071">
    <property type="entry name" value="TRANSCRIPTIONAL REGULATORY PROTEIN"/>
    <property type="match status" value="1"/>
</dbReference>
<dbReference type="InterPro" id="IPR002078">
    <property type="entry name" value="Sigma_54_int"/>
</dbReference>
<keyword evidence="8" id="KW-0597">Phosphoprotein</keyword>
<dbReference type="PROSITE" id="PS00688">
    <property type="entry name" value="SIGMA54_INTERACT_3"/>
    <property type="match status" value="1"/>
</dbReference>
<evidence type="ECO:0000256" key="8">
    <source>
        <dbReference type="PROSITE-ProRule" id="PRU00169"/>
    </source>
</evidence>
<evidence type="ECO:0000256" key="6">
    <source>
        <dbReference type="ARBA" id="ARBA00023159"/>
    </source>
</evidence>
<dbReference type="PROSITE" id="PS00676">
    <property type="entry name" value="SIGMA54_INTERACT_2"/>
    <property type="match status" value="1"/>
</dbReference>
<dbReference type="InterPro" id="IPR058031">
    <property type="entry name" value="AAA_lid_NorR"/>
</dbReference>
<keyword evidence="6" id="KW-0010">Activator</keyword>
<keyword evidence="13" id="KW-1185">Reference proteome</keyword>
<dbReference type="Proteomes" id="UP000603352">
    <property type="component" value="Unassembled WGS sequence"/>
</dbReference>
<evidence type="ECO:0000259" key="10">
    <source>
        <dbReference type="PROSITE" id="PS50045"/>
    </source>
</evidence>
<evidence type="ECO:0000256" key="1">
    <source>
        <dbReference type="ARBA" id="ARBA00022741"/>
    </source>
</evidence>
<name>A0ABQ1IIT6_9PROT</name>
<dbReference type="PANTHER" id="PTHR32071:SF117">
    <property type="entry name" value="PTS-DEPENDENT DIHYDROXYACETONE KINASE OPERON REGULATORY PROTEIN-RELATED"/>
    <property type="match status" value="1"/>
</dbReference>
<evidence type="ECO:0000256" key="9">
    <source>
        <dbReference type="SAM" id="MobiDB-lite"/>
    </source>
</evidence>
<dbReference type="SMART" id="SM00382">
    <property type="entry name" value="AAA"/>
    <property type="match status" value="1"/>
</dbReference>
<dbReference type="Pfam" id="PF02954">
    <property type="entry name" value="HTH_8"/>
    <property type="match status" value="1"/>
</dbReference>
<dbReference type="InterPro" id="IPR025944">
    <property type="entry name" value="Sigma_54_int_dom_CS"/>
</dbReference>
<dbReference type="CDD" id="cd00009">
    <property type="entry name" value="AAA"/>
    <property type="match status" value="1"/>
</dbReference>
<evidence type="ECO:0000256" key="3">
    <source>
        <dbReference type="ARBA" id="ARBA00023012"/>
    </source>
</evidence>
<evidence type="ECO:0000313" key="12">
    <source>
        <dbReference type="EMBL" id="GGB41661.1"/>
    </source>
</evidence>
<dbReference type="InterPro" id="IPR003593">
    <property type="entry name" value="AAA+_ATPase"/>
</dbReference>
<dbReference type="Pfam" id="PF00158">
    <property type="entry name" value="Sigma54_activat"/>
    <property type="match status" value="1"/>
</dbReference>
<comment type="caution">
    <text evidence="12">The sequence shown here is derived from an EMBL/GenBank/DDBJ whole genome shotgun (WGS) entry which is preliminary data.</text>
</comment>
<dbReference type="Gene3D" id="1.10.10.60">
    <property type="entry name" value="Homeodomain-like"/>
    <property type="match status" value="1"/>
</dbReference>
<dbReference type="Gene3D" id="3.40.50.300">
    <property type="entry name" value="P-loop containing nucleotide triphosphate hydrolases"/>
    <property type="match status" value="1"/>
</dbReference>
<sequence length="498" mass="53163">MAAVDGTSEVLIIEDDALLARLYVEQLRMAGIAATAVGTAAAAFERMTHTVPALVLLDLTLPDANGLDILADLRHRGRGCDVVVVTAHGSVNVAVEAMRAGAHDFLVKPFAPERLVVTVRNALALGTLARLVDRIGERASYCGMIGRSLVMQGVYRIIEGASQSRASVFITGESGTGKELAAEALHTRSPRAAGPFVALNCAAIPRDLMESEIFGHVRGAFTGAHADREGAAMRAHGGTLFLDEVCEMDLALQGKLLRFLQTGSVQKVGSGTTERVDIRVVSATNRDPLTEVDAGRFREDLYYRLHVVPIHLPPLRERGDDVLLIARHLLGELTTLEGKRFKGIEPAAEAALMAYRWPGNIRQLYNVLHGAIVLNDGEMLTLDMLPAVVREAESQAVAPAAAAGPRGPAAPAAMEPPPLLDFEPIDDDDDEASGLLAGSGTRIIPLWQVERAAIERAIRICDGNVPRAAALLGISASTIYRKRQSWAAADIDGTSVEL</sequence>
<dbReference type="Gene3D" id="3.40.50.2300">
    <property type="match status" value="1"/>
</dbReference>
<dbReference type="InterPro" id="IPR025943">
    <property type="entry name" value="Sigma_54_int_dom_ATP-bd_2"/>
</dbReference>
<keyword evidence="4" id="KW-0805">Transcription regulation</keyword>
<keyword evidence="1" id="KW-0547">Nucleotide-binding</keyword>
<protein>
    <submittedName>
        <fullName evidence="12">Sigma-54-dependent Fis family transcriptional regulator</fullName>
    </submittedName>
</protein>
<keyword evidence="7" id="KW-0804">Transcription</keyword>
<dbReference type="InterPro" id="IPR011006">
    <property type="entry name" value="CheY-like_superfamily"/>
</dbReference>
<dbReference type="PROSITE" id="PS50045">
    <property type="entry name" value="SIGMA54_INTERACT_4"/>
    <property type="match status" value="1"/>
</dbReference>